<organism evidence="1 2">
    <name type="scientific">Brevundimonas diminuta</name>
    <name type="common">Pseudomonas diminuta</name>
    <dbReference type="NCBI Taxonomy" id="293"/>
    <lineage>
        <taxon>Bacteria</taxon>
        <taxon>Pseudomonadati</taxon>
        <taxon>Pseudomonadota</taxon>
        <taxon>Alphaproteobacteria</taxon>
        <taxon>Caulobacterales</taxon>
        <taxon>Caulobacteraceae</taxon>
        <taxon>Brevundimonas</taxon>
    </lineage>
</organism>
<protein>
    <submittedName>
        <fullName evidence="1">Uncharacterized protein</fullName>
    </submittedName>
</protein>
<dbReference type="Proteomes" id="UP000250358">
    <property type="component" value="Unassembled WGS sequence"/>
</dbReference>
<gene>
    <name evidence="1" type="ORF">NCTC11165_02904</name>
</gene>
<dbReference type="AlphaFoldDB" id="A0A2X1CJ01"/>
<name>A0A2X1CJ01_BREDI</name>
<reference evidence="1 2" key="1">
    <citation type="submission" date="2018-06" db="EMBL/GenBank/DDBJ databases">
        <authorList>
            <consortium name="Pathogen Informatics"/>
            <person name="Doyle S."/>
        </authorList>
    </citation>
    <scope>NUCLEOTIDE SEQUENCE [LARGE SCALE GENOMIC DNA]</scope>
    <source>
        <strain evidence="1 2">NCTC11165</strain>
    </source>
</reference>
<accession>A0A2X1CJ01</accession>
<proteinExistence type="predicted"/>
<dbReference type="EMBL" id="UAQM01000045">
    <property type="protein sequence ID" value="SPU46566.1"/>
    <property type="molecule type" value="Genomic_DNA"/>
</dbReference>
<evidence type="ECO:0000313" key="1">
    <source>
        <dbReference type="EMBL" id="SPU46566.1"/>
    </source>
</evidence>
<sequence>MDPHQQALNPRIEGGQIALPGQGRHIGAAFGIDGQDVRLFVRQHLRPMLQRAQFDIGGVQFVARLGRDVADGGQGVQRLQGARRAQGPVASAQDQLLGLDVELDLADAAPAQLQIGARRLQTLAGLVNVDLLLDRLDVEHGLIV</sequence>
<evidence type="ECO:0000313" key="2">
    <source>
        <dbReference type="Proteomes" id="UP000250358"/>
    </source>
</evidence>